<dbReference type="OrthoDB" id="2194542at2"/>
<dbReference type="EMBL" id="WNZW01000001">
    <property type="protein sequence ID" value="MUG43795.1"/>
    <property type="molecule type" value="Genomic_DNA"/>
</dbReference>
<name>A0A7X3CLC4_9BACL</name>
<dbReference type="InterPro" id="IPR024301">
    <property type="entry name" value="Amidase_6"/>
</dbReference>
<feature type="signal peptide" evidence="1">
    <location>
        <begin position="1"/>
        <end position="27"/>
    </location>
</feature>
<accession>A0A7X3CLC4</accession>
<dbReference type="PANTHER" id="PTHR40032">
    <property type="entry name" value="EXPORTED PROTEIN-RELATED"/>
    <property type="match status" value="1"/>
</dbReference>
<dbReference type="PANTHER" id="PTHR40032:SF1">
    <property type="entry name" value="EXPORTED PROTEIN"/>
    <property type="match status" value="1"/>
</dbReference>
<evidence type="ECO:0000313" key="3">
    <source>
        <dbReference type="EMBL" id="MUG43795.1"/>
    </source>
</evidence>
<evidence type="ECO:0000259" key="2">
    <source>
        <dbReference type="Pfam" id="PF12671"/>
    </source>
</evidence>
<organism evidence="3 4">
    <name type="scientific">Paenibacillus woosongensis</name>
    <dbReference type="NCBI Taxonomy" id="307580"/>
    <lineage>
        <taxon>Bacteria</taxon>
        <taxon>Bacillati</taxon>
        <taxon>Bacillota</taxon>
        <taxon>Bacilli</taxon>
        <taxon>Bacillales</taxon>
        <taxon>Paenibacillaceae</taxon>
        <taxon>Paenibacillus</taxon>
    </lineage>
</organism>
<comment type="caution">
    <text evidence="3">The sequence shown here is derived from an EMBL/GenBank/DDBJ whole genome shotgun (WGS) entry which is preliminary data.</text>
</comment>
<keyword evidence="1" id="KW-0732">Signal</keyword>
<evidence type="ECO:0000256" key="1">
    <source>
        <dbReference type="SAM" id="SignalP"/>
    </source>
</evidence>
<dbReference type="AlphaFoldDB" id="A0A7X3CLC4"/>
<proteinExistence type="predicted"/>
<feature type="domain" description="Putative amidase" evidence="2">
    <location>
        <begin position="196"/>
        <end position="366"/>
    </location>
</feature>
<protein>
    <recommendedName>
        <fullName evidence="2">Putative amidase domain-containing protein</fullName>
    </recommendedName>
</protein>
<dbReference type="Pfam" id="PF12671">
    <property type="entry name" value="Amidase_6"/>
    <property type="match status" value="1"/>
</dbReference>
<evidence type="ECO:0000313" key="4">
    <source>
        <dbReference type="Proteomes" id="UP000447876"/>
    </source>
</evidence>
<feature type="chain" id="PRO_5031373581" description="Putative amidase domain-containing protein" evidence="1">
    <location>
        <begin position="28"/>
        <end position="374"/>
    </location>
</feature>
<dbReference type="PROSITE" id="PS51257">
    <property type="entry name" value="PROKAR_LIPOPROTEIN"/>
    <property type="match status" value="1"/>
</dbReference>
<gene>
    <name evidence="3" type="ORF">GNP95_02075</name>
</gene>
<sequence>MNLTNKFVAAILILCLTLLSCKAEVYAASGDQEEQEVRAFLDKLYKQRADILVSRETDRLKELYLHDNKVSKHALRNEVNRTNYLNEWAIKRAIKLVKANSEIRIVRLRTSKDTAKISLVHSLKVDYTYTNKNVPVQSFGIGTEHYLTLKKLDDDWKVHKEWYLDPLDENPNKIAVTDDGTSPSVNYRQQPVDGKKYRRARAVEYANKYAGTAWGAGNNHRYNRKYADYSGKGGDCTNFASQAVGDEKEGGGLPMTGSWRYFANKGGSEAWIRTDSFYNFLIYSGYGKLLARGQFRDIIAPSAKYPDGAISHIQPGDLIGYIISGSDVDHFSIVVGFDDYGYPLVNSHSADRYRVPFDLGWDQYTKYLLVHIRD</sequence>
<reference evidence="3 4" key="1">
    <citation type="submission" date="2019-11" db="EMBL/GenBank/DDBJ databases">
        <title>Draft genome sequences of five Paenibacillus species of dairy origin.</title>
        <authorList>
            <person name="Olajide A.M."/>
            <person name="Chen S."/>
            <person name="Lapointe G."/>
        </authorList>
    </citation>
    <scope>NUCLEOTIDE SEQUENCE [LARGE SCALE GENOMIC DNA]</scope>
    <source>
        <strain evidence="3 4">12CR55</strain>
    </source>
</reference>
<dbReference type="Proteomes" id="UP000447876">
    <property type="component" value="Unassembled WGS sequence"/>
</dbReference>